<gene>
    <name evidence="2" type="ORF">QHF89_47710</name>
</gene>
<organism evidence="2 3">
    <name type="scientific">Polyangium sorediatum</name>
    <dbReference type="NCBI Taxonomy" id="889274"/>
    <lineage>
        <taxon>Bacteria</taxon>
        <taxon>Pseudomonadati</taxon>
        <taxon>Myxococcota</taxon>
        <taxon>Polyangia</taxon>
        <taxon>Polyangiales</taxon>
        <taxon>Polyangiaceae</taxon>
        <taxon>Polyangium</taxon>
    </lineage>
</organism>
<keyword evidence="3" id="KW-1185">Reference proteome</keyword>
<dbReference type="RefSeq" id="WP_284721915.1">
    <property type="nucleotide sequence ID" value="NZ_JARZHI010000116.1"/>
</dbReference>
<comment type="caution">
    <text evidence="2">The sequence shown here is derived from an EMBL/GenBank/DDBJ whole genome shotgun (WGS) entry which is preliminary data.</text>
</comment>
<evidence type="ECO:0000256" key="1">
    <source>
        <dbReference type="SAM" id="MobiDB-lite"/>
    </source>
</evidence>
<reference evidence="2 3" key="1">
    <citation type="submission" date="2023-04" db="EMBL/GenBank/DDBJ databases">
        <title>The genome sequence of Polyangium sorediatum DSM14670.</title>
        <authorList>
            <person name="Zhang X."/>
        </authorList>
    </citation>
    <scope>NUCLEOTIDE SEQUENCE [LARGE SCALE GENOMIC DNA]</scope>
    <source>
        <strain evidence="2 3">DSM 14670</strain>
    </source>
</reference>
<proteinExistence type="predicted"/>
<sequence length="54" mass="6209">MGWLEKLAKEREHNSLRAVAQKMTKSDRWPAKDKRSLETVANKLRDADKGEDVA</sequence>
<name>A0ABT6P9J3_9BACT</name>
<protein>
    <submittedName>
        <fullName evidence="2">Uncharacterized protein</fullName>
    </submittedName>
</protein>
<dbReference type="EMBL" id="JARZHI010000116">
    <property type="protein sequence ID" value="MDI1437287.1"/>
    <property type="molecule type" value="Genomic_DNA"/>
</dbReference>
<dbReference type="Proteomes" id="UP001160301">
    <property type="component" value="Unassembled WGS sequence"/>
</dbReference>
<feature type="compositionally biased region" description="Basic and acidic residues" evidence="1">
    <location>
        <begin position="24"/>
        <end position="34"/>
    </location>
</feature>
<accession>A0ABT6P9J3</accession>
<evidence type="ECO:0000313" key="2">
    <source>
        <dbReference type="EMBL" id="MDI1437287.1"/>
    </source>
</evidence>
<feature type="region of interest" description="Disordered" evidence="1">
    <location>
        <begin position="15"/>
        <end position="34"/>
    </location>
</feature>
<evidence type="ECO:0000313" key="3">
    <source>
        <dbReference type="Proteomes" id="UP001160301"/>
    </source>
</evidence>